<keyword evidence="3" id="KW-1185">Reference proteome</keyword>
<dbReference type="Proteomes" id="UP001500279">
    <property type="component" value="Unassembled WGS sequence"/>
</dbReference>
<organism evidence="2 3">
    <name type="scientific">Ideonella azotifigens</name>
    <dbReference type="NCBI Taxonomy" id="513160"/>
    <lineage>
        <taxon>Bacteria</taxon>
        <taxon>Pseudomonadati</taxon>
        <taxon>Pseudomonadota</taxon>
        <taxon>Betaproteobacteria</taxon>
        <taxon>Burkholderiales</taxon>
        <taxon>Sphaerotilaceae</taxon>
        <taxon>Ideonella</taxon>
    </lineage>
</organism>
<evidence type="ECO:0000313" key="2">
    <source>
        <dbReference type="EMBL" id="GAA0739444.1"/>
    </source>
</evidence>
<keyword evidence="1" id="KW-0472">Membrane</keyword>
<feature type="transmembrane region" description="Helical" evidence="1">
    <location>
        <begin position="59"/>
        <end position="81"/>
    </location>
</feature>
<sequence length="176" mass="19392">MYHRMQDTASPSSSPLDEIYLERQYASLPLLGLLLALGLGLPLAILADLRSGGQWHDTLPVYALIVAVQAGLLLTFGRFSVSLNAERLRWSFGWMGWPRGQVLLADIQRVAPTRTRWTEGWGIRATRNGMLYNLRGLQAVQLTLSDGRTVRIGCSEPAALVNLLAPRLGNRPGTGR</sequence>
<gene>
    <name evidence="2" type="ORF">GCM10009107_00150</name>
</gene>
<proteinExistence type="predicted"/>
<name>A0ABN1JGN7_9BURK</name>
<dbReference type="EMBL" id="BAAAEW010000001">
    <property type="protein sequence ID" value="GAA0739444.1"/>
    <property type="molecule type" value="Genomic_DNA"/>
</dbReference>
<keyword evidence="1" id="KW-1133">Transmembrane helix</keyword>
<evidence type="ECO:0000256" key="1">
    <source>
        <dbReference type="SAM" id="Phobius"/>
    </source>
</evidence>
<feature type="transmembrane region" description="Helical" evidence="1">
    <location>
        <begin position="28"/>
        <end position="47"/>
    </location>
</feature>
<keyword evidence="1" id="KW-0812">Transmembrane</keyword>
<evidence type="ECO:0008006" key="4">
    <source>
        <dbReference type="Google" id="ProtNLM"/>
    </source>
</evidence>
<reference evidence="2 3" key="1">
    <citation type="journal article" date="2019" name="Int. J. Syst. Evol. Microbiol.">
        <title>The Global Catalogue of Microorganisms (GCM) 10K type strain sequencing project: providing services to taxonomists for standard genome sequencing and annotation.</title>
        <authorList>
            <consortium name="The Broad Institute Genomics Platform"/>
            <consortium name="The Broad Institute Genome Sequencing Center for Infectious Disease"/>
            <person name="Wu L."/>
            <person name="Ma J."/>
        </authorList>
    </citation>
    <scope>NUCLEOTIDE SEQUENCE [LARGE SCALE GENOMIC DNA]</scope>
    <source>
        <strain evidence="2 3">JCM 15503</strain>
    </source>
</reference>
<comment type="caution">
    <text evidence="2">The sequence shown here is derived from an EMBL/GenBank/DDBJ whole genome shotgun (WGS) entry which is preliminary data.</text>
</comment>
<accession>A0ABN1JGN7</accession>
<evidence type="ECO:0000313" key="3">
    <source>
        <dbReference type="Proteomes" id="UP001500279"/>
    </source>
</evidence>
<protein>
    <recommendedName>
        <fullName evidence="4">PH domain-containing protein</fullName>
    </recommendedName>
</protein>